<proteinExistence type="predicted"/>
<sequence>MARGDGTPRGGEYREAPVNRGGSIGGDGLPKEGGGPMRDECRRGKSADEGPGCQGGKSTGGGAHFRRGPSPMRTSAKRKEAPGGTSFRGG</sequence>
<protein>
    <submittedName>
        <fullName evidence="2">Uncharacterized protein</fullName>
    </submittedName>
</protein>
<evidence type="ECO:0000313" key="3">
    <source>
        <dbReference type="Proteomes" id="UP001346869"/>
    </source>
</evidence>
<comment type="caution">
    <text evidence="2">The sequence shown here is derived from an EMBL/GenBank/DDBJ whole genome shotgun (WGS) entry which is preliminary data.</text>
</comment>
<organism evidence="2 3">
    <name type="scientific">Eleginops maclovinus</name>
    <name type="common">Patagonian blennie</name>
    <name type="synonym">Eleginus maclovinus</name>
    <dbReference type="NCBI Taxonomy" id="56733"/>
    <lineage>
        <taxon>Eukaryota</taxon>
        <taxon>Metazoa</taxon>
        <taxon>Chordata</taxon>
        <taxon>Craniata</taxon>
        <taxon>Vertebrata</taxon>
        <taxon>Euteleostomi</taxon>
        <taxon>Actinopterygii</taxon>
        <taxon>Neopterygii</taxon>
        <taxon>Teleostei</taxon>
        <taxon>Neoteleostei</taxon>
        <taxon>Acanthomorphata</taxon>
        <taxon>Eupercaria</taxon>
        <taxon>Perciformes</taxon>
        <taxon>Notothenioidei</taxon>
        <taxon>Eleginopidae</taxon>
        <taxon>Eleginops</taxon>
    </lineage>
</organism>
<keyword evidence="3" id="KW-1185">Reference proteome</keyword>
<dbReference type="AlphaFoldDB" id="A0AAN7XNJ5"/>
<dbReference type="Proteomes" id="UP001346869">
    <property type="component" value="Unassembled WGS sequence"/>
</dbReference>
<dbReference type="EMBL" id="JAUZQC010000011">
    <property type="protein sequence ID" value="KAK5864212.1"/>
    <property type="molecule type" value="Genomic_DNA"/>
</dbReference>
<accession>A0AAN7XNJ5</accession>
<gene>
    <name evidence="2" type="ORF">PBY51_001172</name>
</gene>
<evidence type="ECO:0000313" key="2">
    <source>
        <dbReference type="EMBL" id="KAK5864212.1"/>
    </source>
</evidence>
<feature type="region of interest" description="Disordered" evidence="1">
    <location>
        <begin position="1"/>
        <end position="90"/>
    </location>
</feature>
<feature type="compositionally biased region" description="Gly residues" evidence="1">
    <location>
        <begin position="52"/>
        <end position="63"/>
    </location>
</feature>
<reference evidence="2 3" key="1">
    <citation type="journal article" date="2023" name="Genes (Basel)">
        <title>Chromosome-Level Genome Assembly and Circadian Gene Repertoire of the Patagonia Blennie Eleginops maclovinus-The Closest Ancestral Proxy of Antarctic Cryonotothenioids.</title>
        <authorList>
            <person name="Cheng C.C."/>
            <person name="Rivera-Colon A.G."/>
            <person name="Minhas B.F."/>
            <person name="Wilson L."/>
            <person name="Rayamajhi N."/>
            <person name="Vargas-Chacoff L."/>
            <person name="Catchen J.M."/>
        </authorList>
    </citation>
    <scope>NUCLEOTIDE SEQUENCE [LARGE SCALE GENOMIC DNA]</scope>
    <source>
        <strain evidence="2">JMC-PN-2008</strain>
    </source>
</reference>
<feature type="compositionally biased region" description="Gly residues" evidence="1">
    <location>
        <begin position="22"/>
        <end position="36"/>
    </location>
</feature>
<reference evidence="2 3" key="2">
    <citation type="journal article" date="2023" name="Mol. Biol. Evol.">
        <title>Genomics of Secondarily Temperate Adaptation in the Only Non-Antarctic Icefish.</title>
        <authorList>
            <person name="Rivera-Colon A.G."/>
            <person name="Rayamajhi N."/>
            <person name="Minhas B.F."/>
            <person name="Madrigal G."/>
            <person name="Bilyk K.T."/>
            <person name="Yoon V."/>
            <person name="Hune M."/>
            <person name="Gregory S."/>
            <person name="Cheng C.H.C."/>
            <person name="Catchen J.M."/>
        </authorList>
    </citation>
    <scope>NUCLEOTIDE SEQUENCE [LARGE SCALE GENOMIC DNA]</scope>
    <source>
        <strain evidence="2">JMC-PN-2008</strain>
    </source>
</reference>
<name>A0AAN7XNJ5_ELEMC</name>
<feature type="compositionally biased region" description="Basic and acidic residues" evidence="1">
    <location>
        <begin position="37"/>
        <end position="48"/>
    </location>
</feature>
<evidence type="ECO:0000256" key="1">
    <source>
        <dbReference type="SAM" id="MobiDB-lite"/>
    </source>
</evidence>